<dbReference type="EC" id="2.3.1.189" evidence="4"/>
<evidence type="ECO:0000256" key="3">
    <source>
        <dbReference type="ARBA" id="ARBA00023315"/>
    </source>
</evidence>
<keyword evidence="2 4" id="KW-0677">Repeat</keyword>
<dbReference type="NCBIfam" id="TIGR03448">
    <property type="entry name" value="mycothiol_MshD"/>
    <property type="match status" value="1"/>
</dbReference>
<dbReference type="PIRSF" id="PIRSF021524">
    <property type="entry name" value="MSH_acetyltransferase"/>
    <property type="match status" value="1"/>
</dbReference>
<feature type="binding site" evidence="4">
    <location>
        <begin position="227"/>
        <end position="229"/>
    </location>
    <ligand>
        <name>acetyl-CoA</name>
        <dbReference type="ChEBI" id="CHEBI:57288"/>
        <label>2</label>
    </ligand>
</feature>
<dbReference type="PROSITE" id="PS51186">
    <property type="entry name" value="GNAT"/>
    <property type="match status" value="2"/>
</dbReference>
<comment type="subunit">
    <text evidence="4">Monomer.</text>
</comment>
<dbReference type="RefSeq" id="WP_130630439.1">
    <property type="nucleotide sequence ID" value="NZ_CP036164.1"/>
</dbReference>
<dbReference type="SUPFAM" id="SSF55729">
    <property type="entry name" value="Acyl-CoA N-acyltransferases (Nat)"/>
    <property type="match status" value="1"/>
</dbReference>
<feature type="binding site" evidence="4">
    <location>
        <position position="36"/>
    </location>
    <ligand>
        <name>1D-myo-inositol 2-(L-cysteinylamino)-2-deoxy-alpha-D-glucopyranoside</name>
        <dbReference type="ChEBI" id="CHEBI:58887"/>
    </ligand>
</feature>
<dbReference type="Gene3D" id="3.40.630.30">
    <property type="match status" value="1"/>
</dbReference>
<comment type="caution">
    <text evidence="4">Lacks conserved residue(s) required for the propagation of feature annotation.</text>
</comment>
<feature type="binding site" evidence="4">
    <location>
        <begin position="71"/>
        <end position="73"/>
    </location>
    <ligand>
        <name>acetyl-CoA</name>
        <dbReference type="ChEBI" id="CHEBI:57288"/>
        <label>1</label>
    </ligand>
</feature>
<dbReference type="GO" id="GO:0010125">
    <property type="term" value="P:mycothiol biosynthetic process"/>
    <property type="evidence" value="ECO:0007669"/>
    <property type="project" value="UniProtKB-UniRule"/>
</dbReference>
<dbReference type="InterPro" id="IPR050276">
    <property type="entry name" value="MshD_Acetyltransferase"/>
</dbReference>
<sequence length="301" mass="31978">MATITPFARLSADHVEQVRSAADAAASVDGVEPLSEAFVLALPREGEHLLALDGTSVIGYASTVADGSLEAFVAPDHRTKGVGAALLGTSLQRRPDARPWAHGDLPASRALGERLGLQVVRELLVLSRPVQPGDEQDPPLPDGFAHRTFRPGSDEQRLLAVNSAAFVDHPEQGSLDDAGLAERMDQPWFDPDGVILLERAADDGPLVGFHWTKIDPPGGPVGEVYVVGVHPDLHGRGLAGPLTRLGLAHLARRGVTEVELYVEADNTPALATYGRAGFGRKAVHVMYAPSRSPEVHDQVQG</sequence>
<evidence type="ECO:0000256" key="4">
    <source>
        <dbReference type="HAMAP-Rule" id="MF_01698"/>
    </source>
</evidence>
<feature type="domain" description="N-acetyltransferase" evidence="5">
    <location>
        <begin position="2"/>
        <end position="131"/>
    </location>
</feature>
<evidence type="ECO:0000259" key="5">
    <source>
        <dbReference type="PROSITE" id="PS51186"/>
    </source>
</evidence>
<feature type="binding site" evidence="4">
    <location>
        <position position="223"/>
    </location>
    <ligand>
        <name>1D-myo-inositol 2-(L-cysteinylamino)-2-deoxy-alpha-D-glucopyranoside</name>
        <dbReference type="ChEBI" id="CHEBI:58887"/>
    </ligand>
</feature>
<dbReference type="Proteomes" id="UP000290408">
    <property type="component" value="Chromosome"/>
</dbReference>
<name>A0A4P6MW93_9MICO</name>
<evidence type="ECO:0000256" key="2">
    <source>
        <dbReference type="ARBA" id="ARBA00022737"/>
    </source>
</evidence>
<dbReference type="KEGG" id="jli:EXU32_13890"/>
<keyword evidence="1 4" id="KW-0808">Transferase</keyword>
<feature type="binding site" evidence="4">
    <location>
        <position position="261"/>
    </location>
    <ligand>
        <name>1D-myo-inositol 2-(L-cysteinylamino)-2-deoxy-alpha-D-glucopyranoside</name>
        <dbReference type="ChEBI" id="CHEBI:58887"/>
    </ligand>
</feature>
<evidence type="ECO:0000256" key="1">
    <source>
        <dbReference type="ARBA" id="ARBA00022679"/>
    </source>
</evidence>
<dbReference type="InterPro" id="IPR000182">
    <property type="entry name" value="GNAT_dom"/>
</dbReference>
<feature type="binding site" evidence="4">
    <location>
        <position position="171"/>
    </location>
    <ligand>
        <name>1D-myo-inositol 2-(L-cysteinylamino)-2-deoxy-alpha-D-glucopyranoside</name>
        <dbReference type="ChEBI" id="CHEBI:58887"/>
    </ligand>
</feature>
<protein>
    <recommendedName>
        <fullName evidence="4">Mycothiol acetyltransferase</fullName>
        <shortName evidence="4">MSH acetyltransferase</shortName>
        <ecNumber evidence="4">2.3.1.189</ecNumber>
    </recommendedName>
    <alternativeName>
        <fullName evidence="4">Mycothiol synthase</fullName>
    </alternativeName>
</protein>
<dbReference type="GO" id="GO:0008999">
    <property type="term" value="F:protein-N-terminal-alanine acetyltransferase activity"/>
    <property type="evidence" value="ECO:0007669"/>
    <property type="project" value="TreeGrafter"/>
</dbReference>
<dbReference type="Pfam" id="PF00583">
    <property type="entry name" value="Acetyltransf_1"/>
    <property type="match status" value="1"/>
</dbReference>
<dbReference type="STRING" id="1216970.GCA_001570985_01111"/>
<accession>A0A4P6MW93</accession>
<keyword evidence="7" id="KW-1185">Reference proteome</keyword>
<comment type="function">
    <text evidence="4">Catalyzes the transfer of acetyl from acetyl-CoA to desacetylmycothiol (Cys-GlcN-Ins) to form mycothiol.</text>
</comment>
<dbReference type="EMBL" id="CP036164">
    <property type="protein sequence ID" value="QBF47246.1"/>
    <property type="molecule type" value="Genomic_DNA"/>
</dbReference>
<dbReference type="PANTHER" id="PTHR43617">
    <property type="entry name" value="L-AMINO ACID N-ACETYLTRANSFERASE"/>
    <property type="match status" value="1"/>
</dbReference>
<dbReference type="CDD" id="cd04301">
    <property type="entry name" value="NAT_SF"/>
    <property type="match status" value="1"/>
</dbReference>
<dbReference type="AlphaFoldDB" id="A0A4P6MW93"/>
<dbReference type="HAMAP" id="MF_01698">
    <property type="entry name" value="MshD"/>
    <property type="match status" value="1"/>
</dbReference>
<organism evidence="6 7">
    <name type="scientific">Janibacter limosus</name>
    <dbReference type="NCBI Taxonomy" id="53458"/>
    <lineage>
        <taxon>Bacteria</taxon>
        <taxon>Bacillati</taxon>
        <taxon>Actinomycetota</taxon>
        <taxon>Actinomycetes</taxon>
        <taxon>Micrococcales</taxon>
        <taxon>Intrasporangiaceae</taxon>
        <taxon>Janibacter</taxon>
    </lineage>
</organism>
<evidence type="ECO:0000313" key="6">
    <source>
        <dbReference type="EMBL" id="QBF47246.1"/>
    </source>
</evidence>
<dbReference type="InterPro" id="IPR016181">
    <property type="entry name" value="Acyl_CoA_acyltransferase"/>
</dbReference>
<gene>
    <name evidence="4 6" type="primary">mshD</name>
    <name evidence="6" type="ORF">EXU32_13890</name>
</gene>
<comment type="similarity">
    <text evidence="4">Belongs to the acetyltransferase family. MshD subfamily.</text>
</comment>
<feature type="domain" description="N-acetyltransferase" evidence="5">
    <location>
        <begin position="144"/>
        <end position="301"/>
    </location>
</feature>
<keyword evidence="3 4" id="KW-0012">Acyltransferase</keyword>
<feature type="binding site" evidence="4">
    <location>
        <position position="213"/>
    </location>
    <ligand>
        <name>1D-myo-inositol 2-(L-cysteinylamino)-2-deoxy-alpha-D-glucopyranoside</name>
        <dbReference type="ChEBI" id="CHEBI:58887"/>
    </ligand>
</feature>
<dbReference type="PANTHER" id="PTHR43617:SF31">
    <property type="entry name" value="MYCOTHIOL ACETYLTRANSFERASE"/>
    <property type="match status" value="1"/>
</dbReference>
<proteinExistence type="inferred from homology"/>
<dbReference type="InterPro" id="IPR017813">
    <property type="entry name" value="Mycothiol_AcTrfase"/>
</dbReference>
<dbReference type="OrthoDB" id="3208058at2"/>
<evidence type="ECO:0000313" key="7">
    <source>
        <dbReference type="Proteomes" id="UP000290408"/>
    </source>
</evidence>
<dbReference type="GO" id="GO:0035447">
    <property type="term" value="F:mycothiol synthase activity"/>
    <property type="evidence" value="ECO:0007669"/>
    <property type="project" value="UniProtKB-UniRule"/>
</dbReference>
<reference evidence="6 7" key="1">
    <citation type="submission" date="2019-02" db="EMBL/GenBank/DDBJ databases">
        <title>Genomic data mining of an Antarctic deep-sea actinobacterium, Janibacterlimosus P3-3-X1.</title>
        <authorList>
            <person name="Liao L."/>
            <person name="Chen B."/>
        </authorList>
    </citation>
    <scope>NUCLEOTIDE SEQUENCE [LARGE SCALE GENOMIC DNA]</scope>
    <source>
        <strain evidence="6 7">P3-3-X1</strain>
    </source>
</reference>
<comment type="catalytic activity">
    <reaction evidence="4">
        <text>1D-myo-inositol 2-(L-cysteinylamino)-2-deoxy-alpha-D-glucopyranoside + acetyl-CoA = mycothiol + CoA + H(+)</text>
        <dbReference type="Rhea" id="RHEA:26172"/>
        <dbReference type="ChEBI" id="CHEBI:15378"/>
        <dbReference type="ChEBI" id="CHEBI:16768"/>
        <dbReference type="ChEBI" id="CHEBI:57287"/>
        <dbReference type="ChEBI" id="CHEBI:57288"/>
        <dbReference type="ChEBI" id="CHEBI:58887"/>
        <dbReference type="EC" id="2.3.1.189"/>
    </reaction>
</comment>